<evidence type="ECO:0000256" key="7">
    <source>
        <dbReference type="PROSITE-ProRule" id="PRU00042"/>
    </source>
</evidence>
<feature type="domain" description="C2H2-type" evidence="8">
    <location>
        <begin position="209"/>
        <end position="229"/>
    </location>
</feature>
<evidence type="ECO:0000259" key="8">
    <source>
        <dbReference type="PROSITE" id="PS50157"/>
    </source>
</evidence>
<dbReference type="GO" id="GO:0008270">
    <property type="term" value="F:zinc ion binding"/>
    <property type="evidence" value="ECO:0007669"/>
    <property type="project" value="UniProtKB-KW"/>
</dbReference>
<evidence type="ECO:0000256" key="2">
    <source>
        <dbReference type="ARBA" id="ARBA00022723"/>
    </source>
</evidence>
<dbReference type="FunFam" id="3.30.160.60:FF:002343">
    <property type="entry name" value="Zinc finger protein 33A"/>
    <property type="match status" value="1"/>
</dbReference>
<dbReference type="PROSITE" id="PS50157">
    <property type="entry name" value="ZINC_FINGER_C2H2_2"/>
    <property type="match status" value="5"/>
</dbReference>
<dbReference type="FunFam" id="3.30.160.60:FF:000912">
    <property type="entry name" value="Zinc finger protein 660"/>
    <property type="match status" value="1"/>
</dbReference>
<accession>A0A8B6CSR4</accession>
<dbReference type="PROSITE" id="PS00028">
    <property type="entry name" value="ZINC_FINGER_C2H2_1"/>
    <property type="match status" value="3"/>
</dbReference>
<evidence type="ECO:0000256" key="4">
    <source>
        <dbReference type="ARBA" id="ARBA00022771"/>
    </source>
</evidence>
<name>A0A8B6CSR4_MYTGA</name>
<proteinExistence type="predicted"/>
<feature type="domain" description="C2H2-type" evidence="8">
    <location>
        <begin position="104"/>
        <end position="131"/>
    </location>
</feature>
<dbReference type="InterPro" id="IPR050331">
    <property type="entry name" value="Zinc_finger"/>
</dbReference>
<dbReference type="GO" id="GO:0010468">
    <property type="term" value="P:regulation of gene expression"/>
    <property type="evidence" value="ECO:0007669"/>
    <property type="project" value="TreeGrafter"/>
</dbReference>
<dbReference type="SUPFAM" id="SSF57667">
    <property type="entry name" value="beta-beta-alpha zinc fingers"/>
    <property type="match status" value="3"/>
</dbReference>
<comment type="caution">
    <text evidence="9">The sequence shown here is derived from an EMBL/GenBank/DDBJ whole genome shotgun (WGS) entry which is preliminary data.</text>
</comment>
<evidence type="ECO:0000313" key="10">
    <source>
        <dbReference type="Proteomes" id="UP000596742"/>
    </source>
</evidence>
<evidence type="ECO:0000313" key="9">
    <source>
        <dbReference type="EMBL" id="VDI09038.1"/>
    </source>
</evidence>
<keyword evidence="6" id="KW-0539">Nucleus</keyword>
<sequence length="229" mass="26099">MENLQGFCEIKQEHTSAIVTVQPNTETYIINPDLIQTNVEGTKFEQDNCFAESVFNITSVPECYSTGAQVSHFGDSPKLIKFEKEIDDIVTEIGIEIGTNKSSTKCKTCLKEFSNVSNLRRHMNTHKGKSSDEFNEKHHLVRHARLHTGEKPYTCEFCGRSFTTDTGLTIHRRLHTNEKPYTCSLCNKSYTQSTALKLHMLVHSGEPRYTCTECGEKFDKPSHLKNHKH</sequence>
<comment type="subcellular location">
    <subcellularLocation>
        <location evidence="1">Nucleus</location>
    </subcellularLocation>
</comment>
<dbReference type="FunFam" id="3.30.160.60:FF:000100">
    <property type="entry name" value="Zinc finger 45-like"/>
    <property type="match status" value="1"/>
</dbReference>
<dbReference type="GO" id="GO:0005634">
    <property type="term" value="C:nucleus"/>
    <property type="evidence" value="ECO:0007669"/>
    <property type="project" value="UniProtKB-SubCell"/>
</dbReference>
<dbReference type="SMART" id="SM00355">
    <property type="entry name" value="ZnF_C2H2"/>
    <property type="match status" value="4"/>
</dbReference>
<dbReference type="EMBL" id="UYJE01002250">
    <property type="protein sequence ID" value="VDI09038.1"/>
    <property type="molecule type" value="Genomic_DNA"/>
</dbReference>
<reference evidence="9" key="1">
    <citation type="submission" date="2018-11" db="EMBL/GenBank/DDBJ databases">
        <authorList>
            <person name="Alioto T."/>
            <person name="Alioto T."/>
        </authorList>
    </citation>
    <scope>NUCLEOTIDE SEQUENCE</scope>
</reference>
<feature type="domain" description="C2H2-type" evidence="8">
    <location>
        <begin position="134"/>
        <end position="152"/>
    </location>
</feature>
<dbReference type="Gene3D" id="3.30.160.60">
    <property type="entry name" value="Classic Zinc Finger"/>
    <property type="match status" value="5"/>
</dbReference>
<keyword evidence="10" id="KW-1185">Reference proteome</keyword>
<keyword evidence="5" id="KW-0862">Zinc</keyword>
<dbReference type="PANTHER" id="PTHR16515:SF49">
    <property type="entry name" value="GASTRULA ZINC FINGER PROTEIN XLCGF49.1-LIKE-RELATED"/>
    <property type="match status" value="1"/>
</dbReference>
<protein>
    <recommendedName>
        <fullName evidence="8">C2H2-type domain-containing protein</fullName>
    </recommendedName>
</protein>
<keyword evidence="4 7" id="KW-0863">Zinc-finger</keyword>
<keyword evidence="2" id="KW-0479">Metal-binding</keyword>
<feature type="domain" description="C2H2-type" evidence="8">
    <location>
        <begin position="153"/>
        <end position="180"/>
    </location>
</feature>
<evidence type="ECO:0000256" key="5">
    <source>
        <dbReference type="ARBA" id="ARBA00022833"/>
    </source>
</evidence>
<dbReference type="InterPro" id="IPR013087">
    <property type="entry name" value="Znf_C2H2_type"/>
</dbReference>
<dbReference type="Pfam" id="PF00096">
    <property type="entry name" value="zf-C2H2"/>
    <property type="match status" value="4"/>
</dbReference>
<gene>
    <name evidence="9" type="ORF">MGAL_10B076291</name>
</gene>
<organism evidence="9 10">
    <name type="scientific">Mytilus galloprovincialis</name>
    <name type="common">Mediterranean mussel</name>
    <dbReference type="NCBI Taxonomy" id="29158"/>
    <lineage>
        <taxon>Eukaryota</taxon>
        <taxon>Metazoa</taxon>
        <taxon>Spiralia</taxon>
        <taxon>Lophotrochozoa</taxon>
        <taxon>Mollusca</taxon>
        <taxon>Bivalvia</taxon>
        <taxon>Autobranchia</taxon>
        <taxon>Pteriomorphia</taxon>
        <taxon>Mytilida</taxon>
        <taxon>Mytiloidea</taxon>
        <taxon>Mytilidae</taxon>
        <taxon>Mytilinae</taxon>
        <taxon>Mytilus</taxon>
    </lineage>
</organism>
<evidence type="ECO:0000256" key="1">
    <source>
        <dbReference type="ARBA" id="ARBA00004123"/>
    </source>
</evidence>
<dbReference type="InterPro" id="IPR036236">
    <property type="entry name" value="Znf_C2H2_sf"/>
</dbReference>
<keyword evidence="3" id="KW-0677">Repeat</keyword>
<evidence type="ECO:0000256" key="3">
    <source>
        <dbReference type="ARBA" id="ARBA00022737"/>
    </source>
</evidence>
<feature type="domain" description="C2H2-type" evidence="8">
    <location>
        <begin position="181"/>
        <end position="208"/>
    </location>
</feature>
<dbReference type="Proteomes" id="UP000596742">
    <property type="component" value="Unassembled WGS sequence"/>
</dbReference>
<evidence type="ECO:0000256" key="6">
    <source>
        <dbReference type="ARBA" id="ARBA00023242"/>
    </source>
</evidence>
<dbReference type="OrthoDB" id="6591996at2759"/>
<dbReference type="PANTHER" id="PTHR16515">
    <property type="entry name" value="PR DOMAIN ZINC FINGER PROTEIN"/>
    <property type="match status" value="1"/>
</dbReference>
<dbReference type="AlphaFoldDB" id="A0A8B6CSR4"/>